<gene>
    <name evidence="5" type="ORF">FHR38_004854</name>
</gene>
<dbReference type="RefSeq" id="WP_376771430.1">
    <property type="nucleotide sequence ID" value="NZ_JACHJW010000001.1"/>
</dbReference>
<evidence type="ECO:0000313" key="5">
    <source>
        <dbReference type="EMBL" id="MBB4961121.1"/>
    </source>
</evidence>
<feature type="region of interest" description="Disordered" evidence="3">
    <location>
        <begin position="99"/>
        <end position="168"/>
    </location>
</feature>
<evidence type="ECO:0000256" key="1">
    <source>
        <dbReference type="ARBA" id="ARBA00001968"/>
    </source>
</evidence>
<protein>
    <recommendedName>
        <fullName evidence="4">DDE Tnp4 domain-containing protein</fullName>
    </recommendedName>
</protein>
<dbReference type="InterPro" id="IPR027806">
    <property type="entry name" value="HARBI1_dom"/>
</dbReference>
<comment type="cofactor">
    <cofactor evidence="1">
        <name>a divalent metal cation</name>
        <dbReference type="ChEBI" id="CHEBI:60240"/>
    </cofactor>
</comment>
<organism evidence="5 6">
    <name type="scientific">Micromonospora polyrhachis</name>
    <dbReference type="NCBI Taxonomy" id="1282883"/>
    <lineage>
        <taxon>Bacteria</taxon>
        <taxon>Bacillati</taxon>
        <taxon>Actinomycetota</taxon>
        <taxon>Actinomycetes</taxon>
        <taxon>Micromonosporales</taxon>
        <taxon>Micromonosporaceae</taxon>
        <taxon>Micromonospora</taxon>
    </lineage>
</organism>
<evidence type="ECO:0000256" key="2">
    <source>
        <dbReference type="ARBA" id="ARBA00022723"/>
    </source>
</evidence>
<dbReference type="Pfam" id="PF13359">
    <property type="entry name" value="DDE_Tnp_4"/>
    <property type="match status" value="1"/>
</dbReference>
<feature type="compositionally biased region" description="Low complexity" evidence="3">
    <location>
        <begin position="106"/>
        <end position="125"/>
    </location>
</feature>
<dbReference type="Proteomes" id="UP000578819">
    <property type="component" value="Unassembled WGS sequence"/>
</dbReference>
<dbReference type="AlphaFoldDB" id="A0A7W7SV24"/>
<dbReference type="EMBL" id="JACHJW010000001">
    <property type="protein sequence ID" value="MBB4961121.1"/>
    <property type="molecule type" value="Genomic_DNA"/>
</dbReference>
<evidence type="ECO:0000259" key="4">
    <source>
        <dbReference type="Pfam" id="PF13359"/>
    </source>
</evidence>
<comment type="caution">
    <text evidence="5">The sequence shown here is derived from an EMBL/GenBank/DDBJ whole genome shotgun (WGS) entry which is preliminary data.</text>
</comment>
<keyword evidence="6" id="KW-1185">Reference proteome</keyword>
<accession>A0A7W7SV24</accession>
<evidence type="ECO:0000313" key="6">
    <source>
        <dbReference type="Proteomes" id="UP000578819"/>
    </source>
</evidence>
<evidence type="ECO:0000256" key="3">
    <source>
        <dbReference type="SAM" id="MobiDB-lite"/>
    </source>
</evidence>
<sequence length="168" mass="17622">MAADGWSHIILDGKLFDCDRLTETTLSVKGEVIDAWYSGMHRDFGANIQAIMRPGGLPIWTSEAMPGHLHDINCARQLGITAALNWAATELDLPTLADSSTTAQVTASKPRSSSPPAATRSPPTTGCYADCAGKANSASRSWSDAGRPCATPPSAHAGPATSSPPRYN</sequence>
<dbReference type="GO" id="GO:0046872">
    <property type="term" value="F:metal ion binding"/>
    <property type="evidence" value="ECO:0007669"/>
    <property type="project" value="UniProtKB-KW"/>
</dbReference>
<name>A0A7W7SV24_9ACTN</name>
<reference evidence="5 6" key="1">
    <citation type="submission" date="2020-08" db="EMBL/GenBank/DDBJ databases">
        <title>Sequencing the genomes of 1000 actinobacteria strains.</title>
        <authorList>
            <person name="Klenk H.-P."/>
        </authorList>
    </citation>
    <scope>NUCLEOTIDE SEQUENCE [LARGE SCALE GENOMIC DNA]</scope>
    <source>
        <strain evidence="5 6">DSM 45886</strain>
    </source>
</reference>
<keyword evidence="2" id="KW-0479">Metal-binding</keyword>
<proteinExistence type="predicted"/>
<feature type="domain" description="DDE Tnp4" evidence="4">
    <location>
        <begin position="32"/>
        <end position="99"/>
    </location>
</feature>